<dbReference type="InterPro" id="IPR008928">
    <property type="entry name" value="6-hairpin_glycosidase_sf"/>
</dbReference>
<dbReference type="Pfam" id="PF22422">
    <property type="entry name" value="MGH1-like_GH"/>
    <property type="match status" value="1"/>
</dbReference>
<dbReference type="OrthoDB" id="5382128at2759"/>
<dbReference type="Proteomes" id="UP000509510">
    <property type="component" value="Chromosome IV"/>
</dbReference>
<gene>
    <name evidence="3" type="ORF">TRUGW13939_07753</name>
</gene>
<dbReference type="InterPro" id="IPR012341">
    <property type="entry name" value="6hp_glycosidase-like_sf"/>
</dbReference>
<proteinExistence type="predicted"/>
<dbReference type="GO" id="GO:0003824">
    <property type="term" value="F:catalytic activity"/>
    <property type="evidence" value="ECO:0007669"/>
    <property type="project" value="UniProtKB-ARBA"/>
</dbReference>
<feature type="domain" description="CBM6" evidence="2">
    <location>
        <begin position="688"/>
        <end position="817"/>
    </location>
</feature>
<feature type="chain" id="PRO_5028819812" description="CBM6 domain-containing protein" evidence="1">
    <location>
        <begin position="16"/>
        <end position="817"/>
    </location>
</feature>
<dbReference type="GO" id="GO:0030246">
    <property type="term" value="F:carbohydrate binding"/>
    <property type="evidence" value="ECO:0007669"/>
    <property type="project" value="InterPro"/>
</dbReference>
<dbReference type="EMBL" id="CP055901">
    <property type="protein sequence ID" value="QKX60608.1"/>
    <property type="molecule type" value="Genomic_DNA"/>
</dbReference>
<dbReference type="GeneID" id="55995243"/>
<dbReference type="InterPro" id="IPR008979">
    <property type="entry name" value="Galactose-bd-like_sf"/>
</dbReference>
<dbReference type="SUPFAM" id="SSF49785">
    <property type="entry name" value="Galactose-binding domain-like"/>
    <property type="match status" value="1"/>
</dbReference>
<dbReference type="InterPro" id="IPR005194">
    <property type="entry name" value="Glyco_hydro_65_C"/>
</dbReference>
<evidence type="ECO:0000313" key="3">
    <source>
        <dbReference type="EMBL" id="QKX60608.1"/>
    </source>
</evidence>
<dbReference type="GO" id="GO:0005975">
    <property type="term" value="P:carbohydrate metabolic process"/>
    <property type="evidence" value="ECO:0007669"/>
    <property type="project" value="InterPro"/>
</dbReference>
<dbReference type="InterPro" id="IPR005084">
    <property type="entry name" value="CBM6"/>
</dbReference>
<protein>
    <recommendedName>
        <fullName evidence="2">CBM6 domain-containing protein</fullName>
    </recommendedName>
</protein>
<feature type="signal peptide" evidence="1">
    <location>
        <begin position="1"/>
        <end position="15"/>
    </location>
</feature>
<dbReference type="SUPFAM" id="SSF48208">
    <property type="entry name" value="Six-hairpin glycosidases"/>
    <property type="match status" value="1"/>
</dbReference>
<dbReference type="Gene3D" id="1.50.10.10">
    <property type="match status" value="1"/>
</dbReference>
<dbReference type="AlphaFoldDB" id="A0A7H8R3P1"/>
<dbReference type="Pfam" id="PF03633">
    <property type="entry name" value="Glyco_hydro_65C"/>
    <property type="match status" value="1"/>
</dbReference>
<dbReference type="PROSITE" id="PS51175">
    <property type="entry name" value="CBM6"/>
    <property type="match status" value="1"/>
</dbReference>
<keyword evidence="1" id="KW-0732">Signal</keyword>
<keyword evidence="4" id="KW-1185">Reference proteome</keyword>
<evidence type="ECO:0000256" key="1">
    <source>
        <dbReference type="SAM" id="SignalP"/>
    </source>
</evidence>
<sequence>MILFFCLLYAAVALAQQPPTPTDDTVLGTDFLDHDSPISSYFGKEFLKQNIPYIDIPDANIEEVYYYRWSTLVDHLRYTTAGSGYILTEFIQPVGYAEEYNTIDAAAGHQIDEARWLRSGFYAGDYIQIYTRGPGNTTQYTNWITDAAYRRAHVNGDVEFLTSQLDGFVRMWDEWDFVFDSDVGLYYYTPVYDAQEYSLPGYVEAAETSNSSVQLPGPNTYRPSHNAYMVANARAVAETAKIAGHNTLAANFTLLADTVETAMYEHLWSADQNFFVDVIRPGNPNLAQLQGREEVGLFPFRFGIGLEEEYCAPSSQELFNPDGFYTEYGPTTLEVRSQYYDAIKPSSYCCYWNGQSWPFSTAHVLKSLAAMHRSDSCSVVAEQYYQYLSIYATTQHKDGKPYVAESHYPDLDSWSADSFNHSEHYDHSTNNDDVITGLLGLVPRLDGILQISPIIPSNWTYFALENAPYHGHLLTILYDLDGTRYGEGSGLHVFVNGQRIHTGPDLQAEVQLPESNIEGGNGINDTVPVNIAANVLGSGAYPLADATFTFTLDDPYKSIDGYLFYYSEPDNRWTNYGSPNANDTLKITFPRPRTFSSVTLGIYSDVARNGTVDCPQAIEIYGSDQTNGSVLLAKLDPFDTCMPNELNTIFFDQTVESSFIAVNMYNKADLFVGVCELQVWVPPDRTTGVYYAVDAVLTSAEVVFSPTEANATANGAVVGYLEDGNSVLFSGIYDHGKGTGPREALLSYANSGDSAAVAEIVVNSSPGVANNTVSLPPTGGSFTTVPLQLDLLPGSNFVNVMVQSGYDAVDLEFLHVI</sequence>
<dbReference type="RefSeq" id="XP_035346784.1">
    <property type="nucleotide sequence ID" value="XM_035490891.1"/>
</dbReference>
<evidence type="ECO:0000259" key="2">
    <source>
        <dbReference type="PROSITE" id="PS51175"/>
    </source>
</evidence>
<name>A0A7H8R3P1_TALRU</name>
<reference evidence="4" key="1">
    <citation type="submission" date="2020-06" db="EMBL/GenBank/DDBJ databases">
        <title>A chromosome-scale genome assembly of Talaromyces rugulosus W13939.</title>
        <authorList>
            <person name="Wang B."/>
            <person name="Guo L."/>
            <person name="Ye K."/>
            <person name="Wang L."/>
        </authorList>
    </citation>
    <scope>NUCLEOTIDE SEQUENCE [LARGE SCALE GENOMIC DNA]</scope>
    <source>
        <strain evidence="4">W13939</strain>
    </source>
</reference>
<dbReference type="KEGG" id="trg:TRUGW13939_07753"/>
<accession>A0A7H8R3P1</accession>
<dbReference type="Gene3D" id="2.60.120.260">
    <property type="entry name" value="Galactose-binding domain-like"/>
    <property type="match status" value="2"/>
</dbReference>
<organism evidence="3 4">
    <name type="scientific">Talaromyces rugulosus</name>
    <name type="common">Penicillium rugulosum</name>
    <dbReference type="NCBI Taxonomy" id="121627"/>
    <lineage>
        <taxon>Eukaryota</taxon>
        <taxon>Fungi</taxon>
        <taxon>Dikarya</taxon>
        <taxon>Ascomycota</taxon>
        <taxon>Pezizomycotina</taxon>
        <taxon>Eurotiomycetes</taxon>
        <taxon>Eurotiomycetidae</taxon>
        <taxon>Eurotiales</taxon>
        <taxon>Trichocomaceae</taxon>
        <taxon>Talaromyces</taxon>
        <taxon>Talaromyces sect. Islandici</taxon>
    </lineage>
</organism>
<dbReference type="InterPro" id="IPR054491">
    <property type="entry name" value="MGH1-like_GH"/>
</dbReference>
<evidence type="ECO:0000313" key="4">
    <source>
        <dbReference type="Proteomes" id="UP000509510"/>
    </source>
</evidence>